<evidence type="ECO:0000313" key="4">
    <source>
        <dbReference type="EMBL" id="KAB7236734.1"/>
    </source>
</evidence>
<feature type="region of interest" description="Disordered" evidence="1">
    <location>
        <begin position="45"/>
        <end position="65"/>
    </location>
</feature>
<comment type="caution">
    <text evidence="5">The sequence shown here is derived from an EMBL/GenBank/DDBJ whole genome shotgun (WGS) entry which is preliminary data.</text>
</comment>
<dbReference type="EMBL" id="WDTJ01000003">
    <property type="protein sequence ID" value="KAB7236734.1"/>
    <property type="molecule type" value="Genomic_DNA"/>
</dbReference>
<dbReference type="AlphaFoldDB" id="A0A2I1J143"/>
<evidence type="ECO:0000313" key="3">
    <source>
        <dbReference type="EMBL" id="KAB6918761.1"/>
    </source>
</evidence>
<evidence type="ECO:0000313" key="2">
    <source>
        <dbReference type="EMBL" id="KAB6911021.1"/>
    </source>
</evidence>
<dbReference type="Proteomes" id="UP000451234">
    <property type="component" value="Unassembled WGS sequence"/>
</dbReference>
<dbReference type="EMBL" id="WDZP01000008">
    <property type="protein sequence ID" value="KAB6918761.1"/>
    <property type="molecule type" value="Genomic_DNA"/>
</dbReference>
<evidence type="ECO:0000313" key="6">
    <source>
        <dbReference type="Proteomes" id="UP000451234"/>
    </source>
</evidence>
<dbReference type="EMBL" id="WDZO01000030">
    <property type="protein sequence ID" value="KAB6911021.1"/>
    <property type="molecule type" value="Genomic_DNA"/>
</dbReference>
<organism evidence="5 6">
    <name type="scientific">Bifidobacterium longum</name>
    <dbReference type="NCBI Taxonomy" id="216816"/>
    <lineage>
        <taxon>Bacteria</taxon>
        <taxon>Bacillati</taxon>
        <taxon>Actinomycetota</taxon>
        <taxon>Actinomycetes</taxon>
        <taxon>Bifidobacteriales</taxon>
        <taxon>Bifidobacteriaceae</taxon>
        <taxon>Bifidobacterium</taxon>
    </lineage>
</organism>
<reference evidence="6 7" key="1">
    <citation type="journal article" date="2019" name="Nat. Med.">
        <title>A library of human gut bacterial isolates paired with longitudinal multiomics data enables mechanistic microbiome research.</title>
        <authorList>
            <person name="Poyet M."/>
            <person name="Groussin M."/>
            <person name="Gibbons S.M."/>
            <person name="Avila-Pacheco J."/>
            <person name="Jiang X."/>
            <person name="Kearney S.M."/>
            <person name="Perrotta A.R."/>
            <person name="Berdy B."/>
            <person name="Zhao S."/>
            <person name="Lieberman T.D."/>
            <person name="Swanson P.K."/>
            <person name="Smith M."/>
            <person name="Roesemann S."/>
            <person name="Alexander J.E."/>
            <person name="Rich S.A."/>
            <person name="Livny J."/>
            <person name="Vlamakis H."/>
            <person name="Clish C."/>
            <person name="Bullock K."/>
            <person name="Deik A."/>
            <person name="Scott J."/>
            <person name="Pierce K.A."/>
            <person name="Xavier R.J."/>
            <person name="Alm E.J."/>
        </authorList>
    </citation>
    <scope>NUCLEOTIDE SEQUENCE [LARGE SCALE GENOMIC DNA]</scope>
    <source>
        <strain evidence="4 7">BIOML-A118</strain>
        <strain evidence="2 8">BIOML-A283</strain>
        <strain evidence="3 9">BIOML-A284</strain>
        <strain evidence="5 6">BIOML-A75</strain>
    </source>
</reference>
<name>A0A2I1J143_BIFLN</name>
<dbReference type="EMBL" id="WDRV01000003">
    <property type="protein sequence ID" value="KAB7323315.1"/>
    <property type="molecule type" value="Genomic_DNA"/>
</dbReference>
<gene>
    <name evidence="5" type="ORF">GBB65_03455</name>
    <name evidence="4" type="ORF">GBC43_03315</name>
    <name evidence="2" type="ORF">GBJ98_09860</name>
    <name evidence="3" type="ORF">GBK06_04785</name>
</gene>
<dbReference type="Proteomes" id="UP000481350">
    <property type="component" value="Unassembled WGS sequence"/>
</dbReference>
<evidence type="ECO:0000313" key="8">
    <source>
        <dbReference type="Proteomes" id="UP000481350"/>
    </source>
</evidence>
<accession>A0A2I1J143</accession>
<evidence type="ECO:0000256" key="1">
    <source>
        <dbReference type="SAM" id="MobiDB-lite"/>
    </source>
</evidence>
<evidence type="ECO:0000313" key="5">
    <source>
        <dbReference type="EMBL" id="KAB7323315.1"/>
    </source>
</evidence>
<dbReference type="Proteomes" id="UP000460333">
    <property type="component" value="Unassembled WGS sequence"/>
</dbReference>
<sequence length="65" mass="7154">MAIASVELFCHRLVFDTQHRAQPVKDSDVRLAPCGPHTFLIENDSPCSQALHPPKKDSLLAASSR</sequence>
<proteinExistence type="predicted"/>
<protein>
    <submittedName>
        <fullName evidence="5">Uncharacterized protein</fullName>
    </submittedName>
</protein>
<evidence type="ECO:0000313" key="9">
    <source>
        <dbReference type="Proteomes" id="UP000491334"/>
    </source>
</evidence>
<dbReference type="Proteomes" id="UP000491334">
    <property type="component" value="Unassembled WGS sequence"/>
</dbReference>
<evidence type="ECO:0000313" key="7">
    <source>
        <dbReference type="Proteomes" id="UP000460333"/>
    </source>
</evidence>